<organism evidence="1 2">
    <name type="scientific">Muntiacus muntjak</name>
    <name type="common">Barking deer</name>
    <name type="synonym">Indian muntjac</name>
    <dbReference type="NCBI Taxonomy" id="9888"/>
    <lineage>
        <taxon>Eukaryota</taxon>
        <taxon>Metazoa</taxon>
        <taxon>Chordata</taxon>
        <taxon>Craniata</taxon>
        <taxon>Vertebrata</taxon>
        <taxon>Euteleostomi</taxon>
        <taxon>Mammalia</taxon>
        <taxon>Eutheria</taxon>
        <taxon>Laurasiatheria</taxon>
        <taxon>Artiodactyla</taxon>
        <taxon>Ruminantia</taxon>
        <taxon>Pecora</taxon>
        <taxon>Cervidae</taxon>
        <taxon>Muntiacinae</taxon>
        <taxon>Muntiacus</taxon>
    </lineage>
</organism>
<proteinExistence type="predicted"/>
<comment type="caution">
    <text evidence="1">The sequence shown here is derived from an EMBL/GenBank/DDBJ whole genome shotgun (WGS) entry which is preliminary data.</text>
</comment>
<protein>
    <submittedName>
        <fullName evidence="1">Uncharacterized protein</fullName>
    </submittedName>
</protein>
<dbReference type="Proteomes" id="UP000326458">
    <property type="component" value="Unassembled WGS sequence"/>
</dbReference>
<name>A0A5N3UQK5_MUNMU</name>
<gene>
    <name evidence="1" type="ORF">FD754_024203</name>
</gene>
<dbReference type="AlphaFoldDB" id="A0A5N3UQK5"/>
<accession>A0A5N3UQK5</accession>
<evidence type="ECO:0000313" key="2">
    <source>
        <dbReference type="Proteomes" id="UP000326458"/>
    </source>
</evidence>
<feature type="non-terminal residue" evidence="1">
    <location>
        <position position="1"/>
    </location>
</feature>
<evidence type="ECO:0000313" key="1">
    <source>
        <dbReference type="EMBL" id="KAB0339005.1"/>
    </source>
</evidence>
<sequence length="60" mass="6459">PGSAGLPGVYARGPRVEGPLYLQRPETLKSILELSLSLPNLDSASSWRTRSSASYVRATE</sequence>
<reference evidence="1 2" key="1">
    <citation type="submission" date="2019-06" db="EMBL/GenBank/DDBJ databases">
        <title>Discovery of a novel chromosome fission-fusion reversal in muntjac.</title>
        <authorList>
            <person name="Mudd A.B."/>
            <person name="Bredeson J.V."/>
            <person name="Baum R."/>
            <person name="Hockemeyer D."/>
            <person name="Rokhsar D.S."/>
        </authorList>
    </citation>
    <scope>NUCLEOTIDE SEQUENCE [LARGE SCALE GENOMIC DNA]</scope>
    <source>
        <strain evidence="1">UTSW_UCB_Mm</strain>
        <tissue evidence="1">Fibroblast cell line</tissue>
    </source>
</reference>
<keyword evidence="2" id="KW-1185">Reference proteome</keyword>
<dbReference type="EMBL" id="VCEA01002630">
    <property type="protein sequence ID" value="KAB0339005.1"/>
    <property type="molecule type" value="Genomic_DNA"/>
</dbReference>